<evidence type="ECO:0000256" key="1">
    <source>
        <dbReference type="SAM" id="MobiDB-lite"/>
    </source>
</evidence>
<comment type="caution">
    <text evidence="2">The sequence shown here is derived from an EMBL/GenBank/DDBJ whole genome shotgun (WGS) entry which is preliminary data.</text>
</comment>
<reference evidence="2 3" key="1">
    <citation type="submission" date="2024-10" db="EMBL/GenBank/DDBJ databases">
        <authorList>
            <person name="Kim D."/>
        </authorList>
    </citation>
    <scope>NUCLEOTIDE SEQUENCE [LARGE SCALE GENOMIC DNA]</scope>
    <source>
        <strain evidence="2">BH-2024</strain>
    </source>
</reference>
<dbReference type="AlphaFoldDB" id="A0ABD2KIZ9"/>
<organism evidence="2 3">
    <name type="scientific">Heterodera trifolii</name>
    <dbReference type="NCBI Taxonomy" id="157864"/>
    <lineage>
        <taxon>Eukaryota</taxon>
        <taxon>Metazoa</taxon>
        <taxon>Ecdysozoa</taxon>
        <taxon>Nematoda</taxon>
        <taxon>Chromadorea</taxon>
        <taxon>Rhabditida</taxon>
        <taxon>Tylenchina</taxon>
        <taxon>Tylenchomorpha</taxon>
        <taxon>Tylenchoidea</taxon>
        <taxon>Heteroderidae</taxon>
        <taxon>Heteroderinae</taxon>
        <taxon>Heterodera</taxon>
    </lineage>
</organism>
<proteinExistence type="predicted"/>
<evidence type="ECO:0000313" key="3">
    <source>
        <dbReference type="Proteomes" id="UP001620626"/>
    </source>
</evidence>
<feature type="region of interest" description="Disordered" evidence="1">
    <location>
        <begin position="1"/>
        <end position="71"/>
    </location>
</feature>
<sequence length="112" mass="13133">MKQKLTDPPRAPAQTEEEKEVQPTEKESHDQQRAEKPRQAEESVAKPSRKQPEEAWSFWRAMKGESMKGRKKATNRLQLMQELLFKRPNAPKIYNPKFIGHFCRFSPRPSSL</sequence>
<feature type="compositionally biased region" description="Basic and acidic residues" evidence="1">
    <location>
        <begin position="20"/>
        <end position="44"/>
    </location>
</feature>
<protein>
    <submittedName>
        <fullName evidence="2">Uncharacterized protein</fullName>
    </submittedName>
</protein>
<name>A0ABD2KIZ9_9BILA</name>
<dbReference type="EMBL" id="JBICBT010000744">
    <property type="protein sequence ID" value="KAL3102922.1"/>
    <property type="molecule type" value="Genomic_DNA"/>
</dbReference>
<keyword evidence="3" id="KW-1185">Reference proteome</keyword>
<gene>
    <name evidence="2" type="ORF">niasHT_022955</name>
</gene>
<evidence type="ECO:0000313" key="2">
    <source>
        <dbReference type="EMBL" id="KAL3102922.1"/>
    </source>
</evidence>
<accession>A0ABD2KIZ9</accession>
<dbReference type="Proteomes" id="UP001620626">
    <property type="component" value="Unassembled WGS sequence"/>
</dbReference>